<protein>
    <submittedName>
        <fullName evidence="1">Uncharacterized protein</fullName>
    </submittedName>
</protein>
<reference evidence="1 2" key="1">
    <citation type="submission" date="2019-03" db="EMBL/GenBank/DDBJ databases">
        <title>Cohnella endophytica sp. nov., a novel endophytic bacterium isolated from bark of Sonneratia apetala.</title>
        <authorList>
            <person name="Tuo L."/>
        </authorList>
    </citation>
    <scope>NUCLEOTIDE SEQUENCE [LARGE SCALE GENOMIC DNA]</scope>
    <source>
        <strain evidence="1 2">CCTCC AB 208254</strain>
    </source>
</reference>
<dbReference type="AlphaFoldDB" id="A0A4Y8LMR5"/>
<organism evidence="1 2">
    <name type="scientific">Cohnella luojiensis</name>
    <dbReference type="NCBI Taxonomy" id="652876"/>
    <lineage>
        <taxon>Bacteria</taxon>
        <taxon>Bacillati</taxon>
        <taxon>Bacillota</taxon>
        <taxon>Bacilli</taxon>
        <taxon>Bacillales</taxon>
        <taxon>Paenibacillaceae</taxon>
        <taxon>Cohnella</taxon>
    </lineage>
</organism>
<gene>
    <name evidence="1" type="ORF">E2980_23830</name>
</gene>
<keyword evidence="2" id="KW-1185">Reference proteome</keyword>
<accession>A0A4Y8LMR5</accession>
<evidence type="ECO:0000313" key="1">
    <source>
        <dbReference type="EMBL" id="TFE19029.1"/>
    </source>
</evidence>
<dbReference type="OrthoDB" id="2947899at2"/>
<proteinExistence type="predicted"/>
<sequence>MNSYLYGQIIPGRSVGEYHLGIKLNELINELNVEYIITKSRNDSISHIVEIQGISFFFNFSTELLTQITVSEGYKGKYKGLIGIGSILNKYKDQISYQLDEEDNECSLFLPDAPGIWIHTEMWGDDKAPIKFISVNKICKSDS</sequence>
<comment type="caution">
    <text evidence="1">The sequence shown here is derived from an EMBL/GenBank/DDBJ whole genome shotgun (WGS) entry which is preliminary data.</text>
</comment>
<dbReference type="Proteomes" id="UP000297900">
    <property type="component" value="Unassembled WGS sequence"/>
</dbReference>
<dbReference type="EMBL" id="SOMN01000112">
    <property type="protein sequence ID" value="TFE19029.1"/>
    <property type="molecule type" value="Genomic_DNA"/>
</dbReference>
<evidence type="ECO:0000313" key="2">
    <source>
        <dbReference type="Proteomes" id="UP000297900"/>
    </source>
</evidence>
<dbReference type="RefSeq" id="WP_135154723.1">
    <property type="nucleotide sequence ID" value="NZ_SOMN01000112.1"/>
</dbReference>
<name>A0A4Y8LMR5_9BACL</name>